<feature type="region of interest" description="Disordered" evidence="7">
    <location>
        <begin position="542"/>
        <end position="571"/>
    </location>
</feature>
<evidence type="ECO:0000256" key="8">
    <source>
        <dbReference type="SAM" id="Phobius"/>
    </source>
</evidence>
<protein>
    <submittedName>
        <fullName evidence="10">4Fe-4S ferredoxin</fullName>
    </submittedName>
</protein>
<organism evidence="10 11">
    <name type="scientific">Candidatus Desulfovibrio trichonymphae</name>
    <dbReference type="NCBI Taxonomy" id="1725232"/>
    <lineage>
        <taxon>Bacteria</taxon>
        <taxon>Pseudomonadati</taxon>
        <taxon>Thermodesulfobacteriota</taxon>
        <taxon>Desulfovibrionia</taxon>
        <taxon>Desulfovibrionales</taxon>
        <taxon>Desulfovibrionaceae</taxon>
        <taxon>Desulfovibrio</taxon>
    </lineage>
</organism>
<evidence type="ECO:0000313" key="11">
    <source>
        <dbReference type="Proteomes" id="UP000242645"/>
    </source>
</evidence>
<evidence type="ECO:0000259" key="9">
    <source>
        <dbReference type="PROSITE" id="PS51379"/>
    </source>
</evidence>
<feature type="domain" description="4Fe-4S ferredoxin-type" evidence="9">
    <location>
        <begin position="370"/>
        <end position="400"/>
    </location>
</feature>
<keyword evidence="8" id="KW-0472">Membrane</keyword>
<evidence type="ECO:0000256" key="4">
    <source>
        <dbReference type="ARBA" id="ARBA00022982"/>
    </source>
</evidence>
<dbReference type="Proteomes" id="UP000242645">
    <property type="component" value="Chromosome"/>
</dbReference>
<dbReference type="InterPro" id="IPR051684">
    <property type="entry name" value="Electron_Trans/Redox"/>
</dbReference>
<keyword evidence="4" id="KW-0249">Electron transport</keyword>
<keyword evidence="11" id="KW-1185">Reference proteome</keyword>
<dbReference type="GO" id="GO:0005886">
    <property type="term" value="C:plasma membrane"/>
    <property type="evidence" value="ECO:0007669"/>
    <property type="project" value="TreeGrafter"/>
</dbReference>
<keyword evidence="6" id="KW-0411">Iron-sulfur</keyword>
<evidence type="ECO:0000313" key="10">
    <source>
        <dbReference type="EMBL" id="BAV91707.1"/>
    </source>
</evidence>
<feature type="domain" description="4Fe-4S ferredoxin-type" evidence="9">
    <location>
        <begin position="490"/>
        <end position="519"/>
    </location>
</feature>
<dbReference type="RefSeq" id="WP_096399250.1">
    <property type="nucleotide sequence ID" value="NZ_AP017368.1"/>
</dbReference>
<gene>
    <name evidence="10" type="ORF">RSDT_0195</name>
</gene>
<keyword evidence="1" id="KW-0813">Transport</keyword>
<feature type="domain" description="4Fe-4S ferredoxin-type" evidence="9">
    <location>
        <begin position="236"/>
        <end position="267"/>
    </location>
</feature>
<reference evidence="10 11" key="1">
    <citation type="journal article" date="2017" name="ISME J.">
        <title>Genome of 'Ca. Desulfovibrio trichonymphae', an H2-oxidizing bacterium in a tripartite symbiotic system within a protist cell in the termite gut.</title>
        <authorList>
            <person name="Kuwahara H."/>
            <person name="Yuki M."/>
            <person name="Izawa K."/>
            <person name="Ohkuma M."/>
            <person name="Hongoh Y."/>
        </authorList>
    </citation>
    <scope>NUCLEOTIDE SEQUENCE [LARGE SCALE GENOMIC DNA]</scope>
    <source>
        <strain evidence="10 11">Rs-N31</strain>
    </source>
</reference>
<dbReference type="InterPro" id="IPR017896">
    <property type="entry name" value="4Fe4S_Fe-S-bd"/>
</dbReference>
<dbReference type="InterPro" id="IPR017900">
    <property type="entry name" value="4Fe4S_Fe_S_CS"/>
</dbReference>
<dbReference type="GO" id="GO:0046872">
    <property type="term" value="F:metal ion binding"/>
    <property type="evidence" value="ECO:0007669"/>
    <property type="project" value="UniProtKB-KW"/>
</dbReference>
<feature type="transmembrane region" description="Helical" evidence="8">
    <location>
        <begin position="12"/>
        <end position="33"/>
    </location>
</feature>
<dbReference type="Gene3D" id="3.30.70.20">
    <property type="match status" value="3"/>
</dbReference>
<dbReference type="Pfam" id="PF00037">
    <property type="entry name" value="Fer4"/>
    <property type="match status" value="1"/>
</dbReference>
<evidence type="ECO:0000256" key="3">
    <source>
        <dbReference type="ARBA" id="ARBA00022723"/>
    </source>
</evidence>
<dbReference type="EMBL" id="AP017368">
    <property type="protein sequence ID" value="BAV91707.1"/>
    <property type="molecule type" value="Genomic_DNA"/>
</dbReference>
<feature type="transmembrane region" description="Helical" evidence="8">
    <location>
        <begin position="155"/>
        <end position="178"/>
    </location>
</feature>
<keyword evidence="5" id="KW-0408">Iron</keyword>
<dbReference type="PROSITE" id="PS00198">
    <property type="entry name" value="4FE4S_FER_1"/>
    <property type="match status" value="4"/>
</dbReference>
<dbReference type="SUPFAM" id="SSF54862">
    <property type="entry name" value="4Fe-4S ferredoxins"/>
    <property type="match status" value="2"/>
</dbReference>
<keyword evidence="8" id="KW-1133">Transmembrane helix</keyword>
<feature type="domain" description="4Fe-4S ferredoxin-type" evidence="9">
    <location>
        <begin position="408"/>
        <end position="440"/>
    </location>
</feature>
<evidence type="ECO:0000256" key="1">
    <source>
        <dbReference type="ARBA" id="ARBA00022448"/>
    </source>
</evidence>
<sequence>MARHFKKREARRLTFCVQTASLATFLFLLFSVAGSLAELWLPADIFLRLDPLAALLMPTADRQWVPTLAPGLALLLLTVAAGRFFCGWICPFGATLTLIRRLTKSFAPCLKKDALSKAGWRHIKYFALLAMLGAAALGVNDFYWGSPIPLITRFYALLLHPLLLLLGNFGLTVGQPLFAAFDWTGLSYLQVNLRRFDSLYFLLAFFGTLFLLEHIRPRFWCRYLCPAGGLLALFAIRPFWRRRVAACTHCGRCMRECPSGAIDPDTMETRHGECFVCRACVTACPERGVAFGRGSFAALSGGATVDEEGGRDAVGVGASSSPLPSRRAFLGATGMGMLLAGVQRSGAHSLLGADSREGILSAACIRPPGAVPESRFSALCLRCGECMKVCPANALQPAWLAAGPEGLFSPVLTPRLGPCEPGCNACGRVCPSQAIAALPLPEKQWAKVGTAVVLRERCLVWAEGRRCMVCQEVCPYGAVKILQQKGIAAPAPVVDAARCYGCGYCERHCPVRVSAVVVEPLNALRLNRGSYMEAGMSAGLSLKPQNREGAGAAPDKTRALPEGELPPGFNE</sequence>
<dbReference type="Pfam" id="PF12801">
    <property type="entry name" value="Fer4_5"/>
    <property type="match status" value="2"/>
</dbReference>
<dbReference type="KEGG" id="dtr:RSDT_0195"/>
<accession>A0A1J1E1F4</accession>
<dbReference type="OrthoDB" id="9808559at2"/>
<feature type="transmembrane region" description="Helical" evidence="8">
    <location>
        <begin position="198"/>
        <end position="216"/>
    </location>
</feature>
<evidence type="ECO:0000256" key="2">
    <source>
        <dbReference type="ARBA" id="ARBA00022485"/>
    </source>
</evidence>
<dbReference type="PANTHER" id="PTHR30176:SF3">
    <property type="entry name" value="FERREDOXIN-TYPE PROTEIN NAPH"/>
    <property type="match status" value="1"/>
</dbReference>
<keyword evidence="3" id="KW-0479">Metal-binding</keyword>
<keyword evidence="2" id="KW-0004">4Fe-4S</keyword>
<feature type="transmembrane region" description="Helical" evidence="8">
    <location>
        <begin position="125"/>
        <end position="143"/>
    </location>
</feature>
<dbReference type="Pfam" id="PF13237">
    <property type="entry name" value="Fer4_10"/>
    <property type="match status" value="1"/>
</dbReference>
<dbReference type="Pfam" id="PF12838">
    <property type="entry name" value="Fer4_7"/>
    <property type="match status" value="1"/>
</dbReference>
<dbReference type="CDD" id="cd16373">
    <property type="entry name" value="DMSOR_beta_like"/>
    <property type="match status" value="1"/>
</dbReference>
<dbReference type="PROSITE" id="PS51379">
    <property type="entry name" value="4FE4S_FER_2"/>
    <property type="match status" value="4"/>
</dbReference>
<dbReference type="PANTHER" id="PTHR30176">
    <property type="entry name" value="FERREDOXIN-TYPE PROTEIN NAPH"/>
    <property type="match status" value="1"/>
</dbReference>
<evidence type="ECO:0000256" key="7">
    <source>
        <dbReference type="SAM" id="MobiDB-lite"/>
    </source>
</evidence>
<evidence type="ECO:0000256" key="5">
    <source>
        <dbReference type="ARBA" id="ARBA00023004"/>
    </source>
</evidence>
<dbReference type="AlphaFoldDB" id="A0A1J1E1F4"/>
<dbReference type="GO" id="GO:0051539">
    <property type="term" value="F:4 iron, 4 sulfur cluster binding"/>
    <property type="evidence" value="ECO:0007669"/>
    <property type="project" value="UniProtKB-KW"/>
</dbReference>
<proteinExistence type="predicted"/>
<feature type="transmembrane region" description="Helical" evidence="8">
    <location>
        <begin position="72"/>
        <end position="94"/>
    </location>
</feature>
<keyword evidence="8" id="KW-0812">Transmembrane</keyword>
<name>A0A1J1E1F4_9BACT</name>
<evidence type="ECO:0000256" key="6">
    <source>
        <dbReference type="ARBA" id="ARBA00023014"/>
    </source>
</evidence>